<dbReference type="InterPro" id="IPR010071">
    <property type="entry name" value="AA_adenyl_dom"/>
</dbReference>
<dbReference type="RefSeq" id="WP_350892407.1">
    <property type="nucleotide sequence ID" value="NZ_JBEOTR010000059.1"/>
</dbReference>
<sequence length="391" mass="42358">MSELLPQLENLSPEQQAVLRLRLRQLKEQAQRPAPLHELFSAQARRNPDRIAVAQGAAQISYAALDRWANRLAALLRDRGVERGSLVGLCVPRSIESVVGLLAVVKAGAAYVPLDPSYPRERLAHMVEDSRLGVVLAGRPTLGILPETDARVLVVEDLWPELDRWPDGETGPDVTADDLAYVIYTSGSTGRPKGVAVTHRGIRPIARWQNENYGLDTPRRVLQGTPLSFDISVWEICAALLSGGTLVLPPPELRMIGTDLADFLAEQAVENINLTPAALATLPAETLPFLTCVSVGGEACPRELVRTWADGRLFFNGYGPSETTIAVSVARYTADLERVHIGRPIDGAQMYVLDSRLQLQPVGVAGELYVGGAGLARGYLGRPDVTAEAFV</sequence>
<dbReference type="EMBL" id="JBIVPC010000043">
    <property type="protein sequence ID" value="MFJ6041638.1"/>
    <property type="molecule type" value="Genomic_DNA"/>
</dbReference>
<feature type="domain" description="AMP-dependent synthetase/ligase" evidence="1">
    <location>
        <begin position="40"/>
        <end position="380"/>
    </location>
</feature>
<dbReference type="SUPFAM" id="SSF56801">
    <property type="entry name" value="Acetyl-CoA synthetase-like"/>
    <property type="match status" value="1"/>
</dbReference>
<dbReference type="Gene3D" id="3.40.50.980">
    <property type="match status" value="2"/>
</dbReference>
<name>A0ABW8HNF0_9ACTN</name>
<accession>A0ABW8HNF0</accession>
<reference evidence="2 3" key="1">
    <citation type="submission" date="2024-10" db="EMBL/GenBank/DDBJ databases">
        <title>The Natural Products Discovery Center: Release of the First 8490 Sequenced Strains for Exploring Actinobacteria Biosynthetic Diversity.</title>
        <authorList>
            <person name="Kalkreuter E."/>
            <person name="Kautsar S.A."/>
            <person name="Yang D."/>
            <person name="Bader C.D."/>
            <person name="Teijaro C.N."/>
            <person name="Fluegel L."/>
            <person name="Davis C.M."/>
            <person name="Simpson J.R."/>
            <person name="Lauterbach L."/>
            <person name="Steele A.D."/>
            <person name="Gui C."/>
            <person name="Meng S."/>
            <person name="Li G."/>
            <person name="Viehrig K."/>
            <person name="Ye F."/>
            <person name="Su P."/>
            <person name="Kiefer A.F."/>
            <person name="Nichols A."/>
            <person name="Cepeda A.J."/>
            <person name="Yan W."/>
            <person name="Fan B."/>
            <person name="Jiang Y."/>
            <person name="Adhikari A."/>
            <person name="Zheng C.-J."/>
            <person name="Schuster L."/>
            <person name="Cowan T.M."/>
            <person name="Smanski M.J."/>
            <person name="Chevrette M.G."/>
            <person name="De Carvalho L.P.S."/>
            <person name="Shen B."/>
        </authorList>
    </citation>
    <scope>NUCLEOTIDE SEQUENCE [LARGE SCALE GENOMIC DNA]</scope>
    <source>
        <strain evidence="2 3">NPDC093086</strain>
    </source>
</reference>
<dbReference type="Proteomes" id="UP001617907">
    <property type="component" value="Unassembled WGS sequence"/>
</dbReference>
<organism evidence="2 3">
    <name type="scientific">Streptomyces ardesiacus</name>
    <dbReference type="NCBI Taxonomy" id="285564"/>
    <lineage>
        <taxon>Bacteria</taxon>
        <taxon>Bacillati</taxon>
        <taxon>Actinomycetota</taxon>
        <taxon>Actinomycetes</taxon>
        <taxon>Kitasatosporales</taxon>
        <taxon>Streptomycetaceae</taxon>
        <taxon>Streptomyces</taxon>
    </lineage>
</organism>
<proteinExistence type="predicted"/>
<evidence type="ECO:0000313" key="3">
    <source>
        <dbReference type="Proteomes" id="UP001617907"/>
    </source>
</evidence>
<comment type="caution">
    <text evidence="2">The sequence shown here is derived from an EMBL/GenBank/DDBJ whole genome shotgun (WGS) entry which is preliminary data.</text>
</comment>
<dbReference type="InterPro" id="IPR020845">
    <property type="entry name" value="AMP-binding_CS"/>
</dbReference>
<dbReference type="PANTHER" id="PTHR45527">
    <property type="entry name" value="NONRIBOSOMAL PEPTIDE SYNTHETASE"/>
    <property type="match status" value="1"/>
</dbReference>
<dbReference type="InterPro" id="IPR020459">
    <property type="entry name" value="AMP-binding"/>
</dbReference>
<dbReference type="NCBIfam" id="TIGR01733">
    <property type="entry name" value="AA-adenyl-dom"/>
    <property type="match status" value="1"/>
</dbReference>
<gene>
    <name evidence="2" type="ORF">ACIQFM_36045</name>
</gene>
<dbReference type="PANTHER" id="PTHR45527:SF1">
    <property type="entry name" value="FATTY ACID SYNTHASE"/>
    <property type="match status" value="1"/>
</dbReference>
<feature type="non-terminal residue" evidence="2">
    <location>
        <position position="391"/>
    </location>
</feature>
<dbReference type="InterPro" id="IPR000873">
    <property type="entry name" value="AMP-dep_synth/lig_dom"/>
</dbReference>
<dbReference type="PROSITE" id="PS00455">
    <property type="entry name" value="AMP_BINDING"/>
    <property type="match status" value="1"/>
</dbReference>
<dbReference type="Gene3D" id="2.30.38.10">
    <property type="entry name" value="Luciferase, Domain 3"/>
    <property type="match status" value="1"/>
</dbReference>
<evidence type="ECO:0000313" key="2">
    <source>
        <dbReference type="EMBL" id="MFJ6041638.1"/>
    </source>
</evidence>
<keyword evidence="3" id="KW-1185">Reference proteome</keyword>
<dbReference type="Pfam" id="PF00501">
    <property type="entry name" value="AMP-binding"/>
    <property type="match status" value="1"/>
</dbReference>
<protein>
    <submittedName>
        <fullName evidence="2">Amino acid adenylation domain-containing protein</fullName>
    </submittedName>
</protein>
<dbReference type="PRINTS" id="PR00154">
    <property type="entry name" value="AMPBINDING"/>
</dbReference>
<evidence type="ECO:0000259" key="1">
    <source>
        <dbReference type="Pfam" id="PF00501"/>
    </source>
</evidence>